<comment type="catalytic activity">
    <reaction evidence="7 8">
        <text>(2S,6S)-2,6-diaminopimelate = meso-2,6-diaminopimelate</text>
        <dbReference type="Rhea" id="RHEA:15393"/>
        <dbReference type="ChEBI" id="CHEBI:57609"/>
        <dbReference type="ChEBI" id="CHEBI:57791"/>
        <dbReference type="EC" id="5.1.1.7"/>
    </reaction>
</comment>
<comment type="similarity">
    <text evidence="2 8">Belongs to the diaminopimelate epimerase family.</text>
</comment>
<keyword evidence="5 8" id="KW-0457">Lysine biosynthesis</keyword>
<feature type="binding site" evidence="8">
    <location>
        <position position="82"/>
    </location>
    <ligand>
        <name>substrate</name>
    </ligand>
</feature>
<evidence type="ECO:0000256" key="1">
    <source>
        <dbReference type="ARBA" id="ARBA00005196"/>
    </source>
</evidence>
<feature type="binding site" evidence="8">
    <location>
        <position position="198"/>
    </location>
    <ligand>
        <name>substrate</name>
    </ligand>
</feature>
<dbReference type="PANTHER" id="PTHR31689">
    <property type="entry name" value="DIAMINOPIMELATE EPIMERASE, CHLOROPLASTIC"/>
    <property type="match status" value="1"/>
</dbReference>
<feature type="binding site" evidence="8">
    <location>
        <begin position="226"/>
        <end position="227"/>
    </location>
    <ligand>
        <name>substrate</name>
    </ligand>
</feature>
<evidence type="ECO:0000256" key="9">
    <source>
        <dbReference type="PROSITE-ProRule" id="PRU10125"/>
    </source>
</evidence>
<dbReference type="UniPathway" id="UPA00034">
    <property type="reaction ID" value="UER00025"/>
</dbReference>
<evidence type="ECO:0000256" key="5">
    <source>
        <dbReference type="ARBA" id="ARBA00023154"/>
    </source>
</evidence>
<evidence type="ECO:0000256" key="7">
    <source>
        <dbReference type="ARBA" id="ARBA00051712"/>
    </source>
</evidence>
<dbReference type="InterPro" id="IPR001653">
    <property type="entry name" value="DAP_epimerase_DapF"/>
</dbReference>
<dbReference type="PANTHER" id="PTHR31689:SF0">
    <property type="entry name" value="DIAMINOPIMELATE EPIMERASE"/>
    <property type="match status" value="1"/>
</dbReference>
<dbReference type="SUPFAM" id="SSF54506">
    <property type="entry name" value="Diaminopimelate epimerase-like"/>
    <property type="match status" value="2"/>
</dbReference>
<dbReference type="EMBL" id="LM676387">
    <property type="protein sequence ID" value="CEP25821.1"/>
    <property type="molecule type" value="Genomic_DNA"/>
</dbReference>
<evidence type="ECO:0000256" key="2">
    <source>
        <dbReference type="ARBA" id="ARBA00010219"/>
    </source>
</evidence>
<evidence type="ECO:0000256" key="6">
    <source>
        <dbReference type="ARBA" id="ARBA00023235"/>
    </source>
</evidence>
<dbReference type="GO" id="GO:0009089">
    <property type="term" value="P:lysine biosynthetic process via diaminopimelate"/>
    <property type="evidence" value="ECO:0007669"/>
    <property type="project" value="UniProtKB-UniRule"/>
</dbReference>
<feature type="binding site" evidence="8">
    <location>
        <begin position="92"/>
        <end position="93"/>
    </location>
    <ligand>
        <name>substrate</name>
    </ligand>
</feature>
<organism evidence="10">
    <name type="scientific">Propionibacterium freudenreichii subsp. freudenreichii</name>
    <dbReference type="NCBI Taxonomy" id="66712"/>
    <lineage>
        <taxon>Bacteria</taxon>
        <taxon>Bacillati</taxon>
        <taxon>Actinomycetota</taxon>
        <taxon>Actinomycetes</taxon>
        <taxon>Propionibacteriales</taxon>
        <taxon>Propionibacteriaceae</taxon>
        <taxon>Propionibacterium</taxon>
    </lineage>
</organism>
<reference evidence="10" key="1">
    <citation type="submission" date="2014-08" db="EMBL/GenBank/DDBJ databases">
        <authorList>
            <person name="Falentin Helene"/>
        </authorList>
    </citation>
    <scope>NUCLEOTIDE SEQUENCE</scope>
</reference>
<dbReference type="PROSITE" id="PS01326">
    <property type="entry name" value="DAP_EPIMERASE"/>
    <property type="match status" value="1"/>
</dbReference>
<keyword evidence="6 8" id="KW-0413">Isomerase</keyword>
<comment type="subcellular location">
    <subcellularLocation>
        <location evidence="8">Cytoplasm</location>
    </subcellularLocation>
</comment>
<dbReference type="InterPro" id="IPR018510">
    <property type="entry name" value="DAP_epimerase_AS"/>
</dbReference>
<dbReference type="EC" id="5.1.1.7" evidence="3 8"/>
<protein>
    <recommendedName>
        <fullName evidence="3 8">Diaminopimelate epimerase</fullName>
        <shortName evidence="8">DAP epimerase</shortName>
        <ecNumber evidence="3 8">5.1.1.7</ecNumber>
    </recommendedName>
    <alternativeName>
        <fullName evidence="8">PLP-independent amino acid racemase</fullName>
    </alternativeName>
</protein>
<comment type="caution">
    <text evidence="8">Lacks conserved residue(s) required for the propagation of feature annotation.</text>
</comment>
<evidence type="ECO:0000313" key="10">
    <source>
        <dbReference type="EMBL" id="CEP25821.1"/>
    </source>
</evidence>
<feature type="site" description="Could be important to modulate the pK values of the two catalytic cysteine residues" evidence="8">
    <location>
        <position position="166"/>
    </location>
</feature>
<dbReference type="GO" id="GO:0008837">
    <property type="term" value="F:diaminopimelate epimerase activity"/>
    <property type="evidence" value="ECO:0007669"/>
    <property type="project" value="UniProtKB-UniRule"/>
</dbReference>
<feature type="binding site" evidence="8">
    <location>
        <position position="164"/>
    </location>
    <ligand>
        <name>substrate</name>
    </ligand>
</feature>
<dbReference type="GO" id="GO:0005829">
    <property type="term" value="C:cytosol"/>
    <property type="evidence" value="ECO:0007669"/>
    <property type="project" value="TreeGrafter"/>
</dbReference>
<dbReference type="AlphaFoldDB" id="A0A0B7NT03"/>
<comment type="function">
    <text evidence="8">Catalyzes the stereoinversion of LL-2,6-diaminopimelate (L,L-DAP) to meso-diaminopimelate (meso-DAP), a precursor of L-lysine and an essential component of the bacterial peptidoglycan.</text>
</comment>
<feature type="active site" description="Proton donor" evidence="8">
    <location>
        <position position="91"/>
    </location>
</feature>
<comment type="subunit">
    <text evidence="8">Homodimer.</text>
</comment>
<dbReference type="NCBIfam" id="TIGR00652">
    <property type="entry name" value="DapF"/>
    <property type="match status" value="1"/>
</dbReference>
<proteinExistence type="inferred from homology"/>
<dbReference type="Pfam" id="PF01678">
    <property type="entry name" value="DAP_epimerase"/>
    <property type="match status" value="2"/>
</dbReference>
<evidence type="ECO:0000256" key="8">
    <source>
        <dbReference type="HAMAP-Rule" id="MF_00197"/>
    </source>
</evidence>
<feature type="binding site" evidence="8">
    <location>
        <position position="23"/>
    </location>
    <ligand>
        <name>substrate</name>
    </ligand>
</feature>
<gene>
    <name evidence="8 10" type="primary">dapF</name>
    <name evidence="10" type="ORF">PFCIRM138_02550</name>
</gene>
<comment type="pathway">
    <text evidence="1 8">Amino-acid biosynthesis; L-lysine biosynthesis via DAP pathway; DL-2,6-diaminopimelate from LL-2,6-diaminopimelate: step 1/1.</text>
</comment>
<sequence length="286" mass="30936">MNAGATMAFMRNWEFAKGHGTMNDFVLLKDRTNSTELSPQDVRYLCDRRAGIGGDGVIRAVWAKYMPSWTGDPNMWFMDYRNSDGSVAEMCGNGLRVFGHFLLDENLADGPDIQVATRAGQRDVAEMNDELFRAGIGHVQVASQPTHVSLDGVEYEATTVDVGNPHAVVFLPADVDLESLDLSHPPRFDTRVYPAGTNIEFVRVHSDRSLSMRVFERGSGETMSCGTGVVATAAAQGARLGEQGRFGVDVPGGHLEVELDDSMAHLTGPAVIVAHGSVVLPDEAAR</sequence>
<feature type="site" description="Could be important to modulate the pK values of the two catalytic cysteine residues" evidence="8">
    <location>
        <position position="216"/>
    </location>
</feature>
<dbReference type="HAMAP" id="MF_00197">
    <property type="entry name" value="DAP_epimerase"/>
    <property type="match status" value="1"/>
</dbReference>
<name>A0A0B7NT03_PROFF</name>
<feature type="active site" evidence="9">
    <location>
        <position position="91"/>
    </location>
</feature>
<accession>A0A0B7NT03</accession>
<feature type="active site" description="Proton acceptor" evidence="8">
    <location>
        <position position="225"/>
    </location>
</feature>
<dbReference type="Gene3D" id="3.10.310.10">
    <property type="entry name" value="Diaminopimelate Epimerase, Chain A, domain 1"/>
    <property type="match status" value="2"/>
</dbReference>
<keyword evidence="8" id="KW-0963">Cytoplasm</keyword>
<keyword evidence="4 8" id="KW-0028">Amino-acid biosynthesis</keyword>
<feature type="binding site" evidence="8">
    <location>
        <begin position="216"/>
        <end position="217"/>
    </location>
    <ligand>
        <name>substrate</name>
    </ligand>
</feature>
<evidence type="ECO:0000256" key="3">
    <source>
        <dbReference type="ARBA" id="ARBA00013080"/>
    </source>
</evidence>
<evidence type="ECO:0000256" key="4">
    <source>
        <dbReference type="ARBA" id="ARBA00022605"/>
    </source>
</evidence>